<keyword evidence="11" id="KW-1185">Reference proteome</keyword>
<dbReference type="PANTHER" id="PTHR32057:SF14">
    <property type="entry name" value="PROTEIN ADENYLYLTRANSFERASE SELO, MITOCHONDRIAL"/>
    <property type="match status" value="1"/>
</dbReference>
<evidence type="ECO:0000256" key="5">
    <source>
        <dbReference type="ARBA" id="ARBA00022723"/>
    </source>
</evidence>
<dbReference type="EMBL" id="JABAYA010000175">
    <property type="protein sequence ID" value="KAF7722824.1"/>
    <property type="molecule type" value="Genomic_DNA"/>
</dbReference>
<comment type="cofactor">
    <cofactor evidence="1">
        <name>Mg(2+)</name>
        <dbReference type="ChEBI" id="CHEBI:18420"/>
    </cofactor>
</comment>
<evidence type="ECO:0000256" key="6">
    <source>
        <dbReference type="ARBA" id="ARBA00022741"/>
    </source>
</evidence>
<dbReference type="Proteomes" id="UP000605846">
    <property type="component" value="Unassembled WGS sequence"/>
</dbReference>
<evidence type="ECO:0000256" key="4">
    <source>
        <dbReference type="ARBA" id="ARBA00022695"/>
    </source>
</evidence>
<dbReference type="OrthoDB" id="10254721at2759"/>
<organism evidence="10 11">
    <name type="scientific">Apophysomyces ossiformis</name>
    <dbReference type="NCBI Taxonomy" id="679940"/>
    <lineage>
        <taxon>Eukaryota</taxon>
        <taxon>Fungi</taxon>
        <taxon>Fungi incertae sedis</taxon>
        <taxon>Mucoromycota</taxon>
        <taxon>Mucoromycotina</taxon>
        <taxon>Mucoromycetes</taxon>
        <taxon>Mucorales</taxon>
        <taxon>Mucorineae</taxon>
        <taxon>Mucoraceae</taxon>
        <taxon>Apophysomyces</taxon>
    </lineage>
</organism>
<evidence type="ECO:0000256" key="3">
    <source>
        <dbReference type="ARBA" id="ARBA00022679"/>
    </source>
</evidence>
<evidence type="ECO:0000256" key="7">
    <source>
        <dbReference type="ARBA" id="ARBA00022840"/>
    </source>
</evidence>
<keyword evidence="4" id="KW-0548">Nucleotidyltransferase</keyword>
<keyword evidence="8" id="KW-0460">Magnesium</keyword>
<evidence type="ECO:0000256" key="1">
    <source>
        <dbReference type="ARBA" id="ARBA00001946"/>
    </source>
</evidence>
<keyword evidence="7" id="KW-0067">ATP-binding</keyword>
<dbReference type="GO" id="GO:0005524">
    <property type="term" value="F:ATP binding"/>
    <property type="evidence" value="ECO:0007669"/>
    <property type="project" value="UniProtKB-KW"/>
</dbReference>
<comment type="caution">
    <text evidence="10">The sequence shown here is derived from an EMBL/GenBank/DDBJ whole genome shotgun (WGS) entry which is preliminary data.</text>
</comment>
<dbReference type="GO" id="GO:0070733">
    <property type="term" value="F:AMPylase activity"/>
    <property type="evidence" value="ECO:0007669"/>
    <property type="project" value="TreeGrafter"/>
</dbReference>
<evidence type="ECO:0000256" key="8">
    <source>
        <dbReference type="ARBA" id="ARBA00022842"/>
    </source>
</evidence>
<protein>
    <recommendedName>
        <fullName evidence="9">Selenoprotein O</fullName>
    </recommendedName>
</protein>
<gene>
    <name evidence="10" type="ORF">EC973_002669</name>
</gene>
<accession>A0A8H7ELK1</accession>
<dbReference type="Pfam" id="PF02696">
    <property type="entry name" value="SelO"/>
    <property type="match status" value="1"/>
</dbReference>
<dbReference type="GO" id="GO:0046872">
    <property type="term" value="F:metal ion binding"/>
    <property type="evidence" value="ECO:0007669"/>
    <property type="project" value="UniProtKB-KW"/>
</dbReference>
<reference evidence="10" key="1">
    <citation type="submission" date="2020-01" db="EMBL/GenBank/DDBJ databases">
        <title>Genome Sequencing of Three Apophysomyces-Like Fungal Strains Confirms a Novel Fungal Genus in the Mucoromycota with divergent Burkholderia-like Endosymbiotic Bacteria.</title>
        <authorList>
            <person name="Stajich J.E."/>
            <person name="Macias A.M."/>
            <person name="Carter-House D."/>
            <person name="Lovett B."/>
            <person name="Kasson L.R."/>
            <person name="Berry K."/>
            <person name="Grigoriev I."/>
            <person name="Chang Y."/>
            <person name="Spatafora J."/>
            <person name="Kasson M.T."/>
        </authorList>
    </citation>
    <scope>NUCLEOTIDE SEQUENCE</scope>
    <source>
        <strain evidence="10">NRRL A-21654</strain>
    </source>
</reference>
<keyword evidence="6" id="KW-0547">Nucleotide-binding</keyword>
<sequence length="589" mass="67616">MSVQAGRMRSLASLPLRPAVFTRSLPGDSSTNSHTDSGHLDRLLRVSRPVYNSVFAYVHPEKVPEPKLLAISRQALKDIELDPAVIEDDPNEFLQVFSGNICLPDTRPWAHCYGGHQFGAYADQLGDGRVISLFETQNSRGERWEIQLKGAGRTAFSRFGDGYAVLRSSIREFLASEYMYALGIPTTRALSLIGTSRQVFRDDAPSGVNQPERGAVVARMANSWLRFGSFQIFYFRGDMENVRRLADYAIKEVVHDEDDLKAGNRFARFYWHVAKRTARMVAEWQALGFCHGVMNTDNMSISGLTLDYGPYQFLDFYEPDHISNHSDYAGQYSFKRQPTVCIYNLYKFAEPLFELIGARDKVDSVVFSSPKDDEVTSKDVRGMYKAAGKAFVTEILSERFSDCFMEHLTAKMQKKLGLVKDKKDEDMRDLIIPLLDWMTEYKVNHNKFFRSLANYRIGNAAEEDENQALDELLDIRLRDGSMVQECKQALKPWLAMYRHRLIDDGLIDNLARKKRMNSVNPRFTLHNWILQEVIDAFDKNDDETAMDILNSCLEACMDPFKEKYDDERVERWIKSPVPEVRIHIDEFVP</sequence>
<evidence type="ECO:0000313" key="10">
    <source>
        <dbReference type="EMBL" id="KAF7722824.1"/>
    </source>
</evidence>
<dbReference type="GO" id="GO:0005739">
    <property type="term" value="C:mitochondrion"/>
    <property type="evidence" value="ECO:0007669"/>
    <property type="project" value="TreeGrafter"/>
</dbReference>
<evidence type="ECO:0000256" key="9">
    <source>
        <dbReference type="ARBA" id="ARBA00031547"/>
    </source>
</evidence>
<dbReference type="InterPro" id="IPR003846">
    <property type="entry name" value="SelO"/>
</dbReference>
<evidence type="ECO:0000313" key="11">
    <source>
        <dbReference type="Proteomes" id="UP000605846"/>
    </source>
</evidence>
<name>A0A8H7ELK1_9FUNG</name>
<keyword evidence="5" id="KW-0479">Metal-binding</keyword>
<dbReference type="NCBIfam" id="NF000658">
    <property type="entry name" value="PRK00029.1"/>
    <property type="match status" value="1"/>
</dbReference>
<proteinExistence type="inferred from homology"/>
<evidence type="ECO:0000256" key="2">
    <source>
        <dbReference type="ARBA" id="ARBA00009747"/>
    </source>
</evidence>
<dbReference type="PANTHER" id="PTHR32057">
    <property type="entry name" value="PROTEIN ADENYLYLTRANSFERASE SELO, MITOCHONDRIAL"/>
    <property type="match status" value="1"/>
</dbReference>
<dbReference type="HAMAP" id="MF_00692">
    <property type="entry name" value="SelO"/>
    <property type="match status" value="1"/>
</dbReference>
<dbReference type="AlphaFoldDB" id="A0A8H7ELK1"/>
<keyword evidence="3" id="KW-0808">Transferase</keyword>
<comment type="similarity">
    <text evidence="2">Belongs to the SELO family.</text>
</comment>